<gene>
    <name evidence="2" type="ORF">LCGC14_1586440</name>
    <name evidence="1" type="ORF">LCGC14_1670150</name>
</gene>
<proteinExistence type="predicted"/>
<protein>
    <submittedName>
        <fullName evidence="1">Uncharacterized protein</fullName>
    </submittedName>
</protein>
<organism evidence="1">
    <name type="scientific">marine sediment metagenome</name>
    <dbReference type="NCBI Taxonomy" id="412755"/>
    <lineage>
        <taxon>unclassified sequences</taxon>
        <taxon>metagenomes</taxon>
        <taxon>ecological metagenomes</taxon>
    </lineage>
</organism>
<accession>A0A0F9IE55</accession>
<evidence type="ECO:0000313" key="1">
    <source>
        <dbReference type="EMBL" id="KKM17989.1"/>
    </source>
</evidence>
<comment type="caution">
    <text evidence="1">The sequence shown here is derived from an EMBL/GenBank/DDBJ whole genome shotgun (WGS) entry which is preliminary data.</text>
</comment>
<reference evidence="1" key="1">
    <citation type="journal article" date="2015" name="Nature">
        <title>Complex archaea that bridge the gap between prokaryotes and eukaryotes.</title>
        <authorList>
            <person name="Spang A."/>
            <person name="Saw J.H."/>
            <person name="Jorgensen S.L."/>
            <person name="Zaremba-Niedzwiedzka K."/>
            <person name="Martijn J."/>
            <person name="Lind A.E."/>
            <person name="van Eijk R."/>
            <person name="Schleper C."/>
            <person name="Guy L."/>
            <person name="Ettema T.J."/>
        </authorList>
    </citation>
    <scope>NUCLEOTIDE SEQUENCE</scope>
</reference>
<dbReference type="EMBL" id="LAZR01014327">
    <property type="protein sequence ID" value="KKM17989.1"/>
    <property type="molecule type" value="Genomic_DNA"/>
</dbReference>
<dbReference type="AlphaFoldDB" id="A0A0F9IE55"/>
<dbReference type="EMBL" id="LAZR01012546">
    <property type="protein sequence ID" value="KKM26276.1"/>
    <property type="molecule type" value="Genomic_DNA"/>
</dbReference>
<name>A0A0F9IE55_9ZZZZ</name>
<sequence>MMLDATLSDFTPWWERASLGEVDQQLARLRVARYYCRGRAADLAPILDTHIQRLVLVREEMKCSDGD</sequence>
<evidence type="ECO:0000313" key="2">
    <source>
        <dbReference type="EMBL" id="KKM26276.1"/>
    </source>
</evidence>